<name>A0ACD5A4T0_9ACTN</name>
<evidence type="ECO:0000313" key="2">
    <source>
        <dbReference type="Proteomes" id="UP001432251"/>
    </source>
</evidence>
<protein>
    <submittedName>
        <fullName evidence="1">Uncharacterized protein</fullName>
    </submittedName>
</protein>
<keyword evidence="2" id="KW-1185">Reference proteome</keyword>
<proteinExistence type="predicted"/>
<accession>A0ACD5A4T0</accession>
<organism evidence="1 2">
    <name type="scientific">Streptomyces citrinus</name>
    <dbReference type="NCBI Taxonomy" id="3118173"/>
    <lineage>
        <taxon>Bacteria</taxon>
        <taxon>Bacillati</taxon>
        <taxon>Actinomycetota</taxon>
        <taxon>Actinomycetes</taxon>
        <taxon>Kitasatosporales</taxon>
        <taxon>Streptomycetaceae</taxon>
        <taxon>Streptomyces</taxon>
    </lineage>
</organism>
<gene>
    <name evidence="1" type="ORF">V2W30_01690</name>
</gene>
<dbReference type="Proteomes" id="UP001432251">
    <property type="component" value="Chromosome"/>
</dbReference>
<dbReference type="EMBL" id="CP146022">
    <property type="protein sequence ID" value="WWQ62207.1"/>
    <property type="molecule type" value="Genomic_DNA"/>
</dbReference>
<reference evidence="1" key="1">
    <citation type="journal article" date="2025" name="Int. J. Syst. Evol. Microbiol.">
        <title>Streptomyces citrinus sp. nov., with yellow diffusible pigment.</title>
        <authorList>
            <person name="He Y."/>
            <person name="Yang E."/>
            <person name="Xu J."/>
            <person name="Sun Y."/>
            <person name="Sun L."/>
        </authorList>
    </citation>
    <scope>NUCLEOTIDE SEQUENCE</scope>
    <source>
        <strain evidence="1">Q6</strain>
    </source>
</reference>
<evidence type="ECO:0000313" key="1">
    <source>
        <dbReference type="EMBL" id="WWQ62207.1"/>
    </source>
</evidence>
<sequence>MASFAVLLSTRLLYLWIRSRAQVQLVELRQRGTSERVRALPPGSVVTELRHGEELRFEIGPADRNDDV</sequence>